<dbReference type="SMART" id="SM01388">
    <property type="entry name" value="Mob1_phocein"/>
    <property type="match status" value="1"/>
</dbReference>
<name>A0A5K3FKU8_MESCO</name>
<dbReference type="InterPro" id="IPR036703">
    <property type="entry name" value="MOB_kinase_act_sf"/>
</dbReference>
<accession>A0A5K3FKU8</accession>
<feature type="binding site" evidence="1">
    <location>
        <position position="193"/>
    </location>
    <ligand>
        <name>Zn(2+)</name>
        <dbReference type="ChEBI" id="CHEBI:29105"/>
    </ligand>
</feature>
<dbReference type="SUPFAM" id="SSF101152">
    <property type="entry name" value="Mob1/phocein"/>
    <property type="match status" value="1"/>
</dbReference>
<feature type="compositionally biased region" description="Low complexity" evidence="2">
    <location>
        <begin position="24"/>
        <end position="42"/>
    </location>
</feature>
<evidence type="ECO:0000256" key="2">
    <source>
        <dbReference type="SAM" id="MobiDB-lite"/>
    </source>
</evidence>
<dbReference type="WBParaSite" id="MCU_008126-RA">
    <property type="protein sequence ID" value="MCU_008126-RA"/>
    <property type="gene ID" value="MCU_008126"/>
</dbReference>
<protein>
    <submittedName>
        <fullName evidence="3 4">Mob1/phocein</fullName>
    </submittedName>
</protein>
<evidence type="ECO:0000313" key="4">
    <source>
        <dbReference type="WBParaSite" id="MCU_008126-RB"/>
    </source>
</evidence>
<keyword evidence="1" id="KW-0479">Metal-binding</keyword>
<dbReference type="WBParaSite" id="MCU_008126-RB">
    <property type="protein sequence ID" value="MCU_008126-RB"/>
    <property type="gene ID" value="MCU_008126"/>
</dbReference>
<dbReference type="Pfam" id="PF03637">
    <property type="entry name" value="Mob1_phocein"/>
    <property type="match status" value="1"/>
</dbReference>
<feature type="binding site" evidence="1">
    <location>
        <position position="109"/>
    </location>
    <ligand>
        <name>Zn(2+)</name>
        <dbReference type="ChEBI" id="CHEBI:29105"/>
    </ligand>
</feature>
<organism evidence="3">
    <name type="scientific">Mesocestoides corti</name>
    <name type="common">Flatworm</name>
    <dbReference type="NCBI Taxonomy" id="53468"/>
    <lineage>
        <taxon>Eukaryota</taxon>
        <taxon>Metazoa</taxon>
        <taxon>Spiralia</taxon>
        <taxon>Lophotrochozoa</taxon>
        <taxon>Platyhelminthes</taxon>
        <taxon>Cestoda</taxon>
        <taxon>Eucestoda</taxon>
        <taxon>Cyclophyllidea</taxon>
        <taxon>Mesocestoididae</taxon>
        <taxon>Mesocestoides</taxon>
    </lineage>
</organism>
<dbReference type="Gene3D" id="1.20.140.30">
    <property type="entry name" value="MOB kinase activator"/>
    <property type="match status" value="1"/>
</dbReference>
<feature type="binding site" evidence="1">
    <location>
        <position position="198"/>
    </location>
    <ligand>
        <name>Zn(2+)</name>
        <dbReference type="ChEBI" id="CHEBI:29105"/>
    </ligand>
</feature>
<dbReference type="PANTHER" id="PTHR22599">
    <property type="entry name" value="MPS ONE BINDER KINASE ACTIVATOR-LIKE MOB"/>
    <property type="match status" value="1"/>
</dbReference>
<evidence type="ECO:0000313" key="3">
    <source>
        <dbReference type="WBParaSite" id="MCU_008126-RA"/>
    </source>
</evidence>
<sequence>MEWLMGKARGVSRGLISASTSSPIASVTSSANPSEPPSVSSAPPSPPPYLRTSFLRQQLSLAASGNTPVDFPMLVEPEHPLEENEWIAVHTIGLVENVCSIFDPLYEVCLCRGAGGNSNGSPSKFVEDLDFEDPCLQTKKPARQVISLMLSECNDAIQSARIFPVKQGQAFSPADLRKEAARICRKLLLCLVHIYTAHVSHLEQLDLVAHMNTIAKHFFAFTSRFELIEEDDRALGALHGFHRLLLETPAPNAIPSSPSTGAAPLVPVSLTPPSATQLVSSTQEQAATPAS</sequence>
<proteinExistence type="predicted"/>
<feature type="region of interest" description="Disordered" evidence="2">
    <location>
        <begin position="24"/>
        <end position="47"/>
    </location>
</feature>
<evidence type="ECO:0000256" key="1">
    <source>
        <dbReference type="PIRSR" id="PIRSR605301-1"/>
    </source>
</evidence>
<keyword evidence="1" id="KW-0862">Zinc</keyword>
<dbReference type="AlphaFoldDB" id="A0A5K3FKU8"/>
<dbReference type="InterPro" id="IPR005301">
    <property type="entry name" value="MOB_kinase_act_fam"/>
</dbReference>
<reference evidence="3 4" key="1">
    <citation type="submission" date="2019-11" db="UniProtKB">
        <authorList>
            <consortium name="WormBaseParasite"/>
        </authorList>
    </citation>
    <scope>IDENTIFICATION</scope>
</reference>